<sequence length="335" mass="37436">MPLTFQVLGQPEQDNALFVKVDTGQAQTRLLFDCGDGCPHQLGPSDLREVDHLCFSHLHMDHIAGFDLFFRLNFDRTTKENRIWVPHGSVEVIQHRFRGFMWNLVDEKQEGEWFVSEIGPNTVREGRFLAKEGFRTAHTVPERPRQGRTVIEGEGFTVEAMLLDHGTPSVGYLVREMDRVNVDTEKLAAKGLKPGPWVKRLRGPSAAPGETVEIDGVSHSLVALQTELLVTTPGDSIAYLTDFRMTPTTADALVSWLRGVNTVVCESQYRAADSDLAEPVMHSTTEEVTLMASRAGIGRLILFHFSGRYDAIARREMLADARAVFANTTFPDGWV</sequence>
<dbReference type="Gene3D" id="3.60.15.10">
    <property type="entry name" value="Ribonuclease Z/Hydroxyacylglutathione hydrolase-like"/>
    <property type="match status" value="1"/>
</dbReference>
<evidence type="ECO:0000313" key="2">
    <source>
        <dbReference type="Proteomes" id="UP000464178"/>
    </source>
</evidence>
<dbReference type="InterPro" id="IPR036866">
    <property type="entry name" value="RibonucZ/Hydroxyglut_hydro"/>
</dbReference>
<dbReference type="PANTHER" id="PTHR46018">
    <property type="entry name" value="ZINC PHOSPHODIESTERASE ELAC PROTEIN 1"/>
    <property type="match status" value="1"/>
</dbReference>
<dbReference type="AlphaFoldDB" id="A0A6P2D8N3"/>
<dbReference type="Pfam" id="PF23023">
    <property type="entry name" value="Anti-Pycsar_Apyc1"/>
    <property type="match status" value="1"/>
</dbReference>
<gene>
    <name evidence="1" type="ORF">SOIL9_18640</name>
</gene>
<dbReference type="Proteomes" id="UP000464178">
    <property type="component" value="Chromosome"/>
</dbReference>
<name>A0A6P2D8N3_9BACT</name>
<dbReference type="SUPFAM" id="SSF56281">
    <property type="entry name" value="Metallo-hydrolase/oxidoreductase"/>
    <property type="match status" value="1"/>
</dbReference>
<dbReference type="PANTHER" id="PTHR46018:SF2">
    <property type="entry name" value="ZINC PHOSPHODIESTERASE ELAC PROTEIN 1"/>
    <property type="match status" value="1"/>
</dbReference>
<dbReference type="EMBL" id="LR593886">
    <property type="protein sequence ID" value="VTR95850.1"/>
    <property type="molecule type" value="Genomic_DNA"/>
</dbReference>
<protein>
    <submittedName>
        <fullName evidence="1">Uncharacterized protein</fullName>
    </submittedName>
</protein>
<accession>A0A6P2D8N3</accession>
<reference evidence="1 2" key="1">
    <citation type="submission" date="2019-05" db="EMBL/GenBank/DDBJ databases">
        <authorList>
            <consortium name="Science for Life Laboratories"/>
        </authorList>
    </citation>
    <scope>NUCLEOTIDE SEQUENCE [LARGE SCALE GENOMIC DNA]</scope>
    <source>
        <strain evidence="1">Soil9</strain>
    </source>
</reference>
<evidence type="ECO:0000313" key="1">
    <source>
        <dbReference type="EMBL" id="VTR95850.1"/>
    </source>
</evidence>
<dbReference type="KEGG" id="gms:SOIL9_18640"/>
<organism evidence="1 2">
    <name type="scientific">Gemmata massiliana</name>
    <dbReference type="NCBI Taxonomy" id="1210884"/>
    <lineage>
        <taxon>Bacteria</taxon>
        <taxon>Pseudomonadati</taxon>
        <taxon>Planctomycetota</taxon>
        <taxon>Planctomycetia</taxon>
        <taxon>Gemmatales</taxon>
        <taxon>Gemmataceae</taxon>
        <taxon>Gemmata</taxon>
    </lineage>
</organism>
<proteinExistence type="predicted"/>
<dbReference type="GO" id="GO:0042781">
    <property type="term" value="F:3'-tRNA processing endoribonuclease activity"/>
    <property type="evidence" value="ECO:0007669"/>
    <property type="project" value="TreeGrafter"/>
</dbReference>
<keyword evidence="2" id="KW-1185">Reference proteome</keyword>
<dbReference type="RefSeq" id="WP_162670212.1">
    <property type="nucleotide sequence ID" value="NZ_LR593886.1"/>
</dbReference>